<dbReference type="Gene3D" id="2.40.50.100">
    <property type="match status" value="1"/>
</dbReference>
<dbReference type="SUPFAM" id="SSF111369">
    <property type="entry name" value="HlyD-like secretion proteins"/>
    <property type="match status" value="1"/>
</dbReference>
<evidence type="ECO:0000259" key="5">
    <source>
        <dbReference type="Pfam" id="PF25973"/>
    </source>
</evidence>
<dbReference type="PANTHER" id="PTHR30097">
    <property type="entry name" value="CATION EFFLUX SYSTEM PROTEIN CUSB"/>
    <property type="match status" value="1"/>
</dbReference>
<sequence length="368" mass="41441">MNKQINYFVILASLALSSCTNTTSQSNAEDQSVDSTRTYCIDEQLRSSMAILEVLERPVTEQLALSGKVEYNENDLVAFQSLLVGTVEQVQFELGDFVRKGQVLATVKSNEIQDLVQQRRFQQSQIQTLEHQLQTKRELLEDGLASKPEVLEAENELASARIELDRVVQSLQLFKAAGPGTFQILAPKDGYIIQKAISAGQSIKEDSEPLFSISNLKQVWVMVNIYARNLRFVNNGDQVKVRTVAYPDQLYTGTIDKIYNVFDNEEHVLKARVVLDNQNLNLMPGLSADIIIDRKSSAEKAFAVPNAAKVFSNNKEYVVIYKDDCALEVRQINQIASNEEYTYVKERFAADEKIIGSNALLIFEQLNQ</sequence>
<dbReference type="Pfam" id="PF25973">
    <property type="entry name" value="BSH_CzcB"/>
    <property type="match status" value="1"/>
</dbReference>
<dbReference type="InterPro" id="IPR006143">
    <property type="entry name" value="RND_pump_MFP"/>
</dbReference>
<reference evidence="7" key="1">
    <citation type="journal article" date="2019" name="Int. J. Syst. Evol. Microbiol.">
        <title>The Global Catalogue of Microorganisms (GCM) 10K type strain sequencing project: providing services to taxonomists for standard genome sequencing and annotation.</title>
        <authorList>
            <consortium name="The Broad Institute Genomics Platform"/>
            <consortium name="The Broad Institute Genome Sequencing Center for Infectious Disease"/>
            <person name="Wu L."/>
            <person name="Ma J."/>
        </authorList>
    </citation>
    <scope>NUCLEOTIDE SEQUENCE [LARGE SCALE GENOMIC DNA]</scope>
    <source>
        <strain evidence="7">KCTC 42247</strain>
    </source>
</reference>
<feature type="domain" description="CzcB-like barrel-sandwich hybrid" evidence="5">
    <location>
        <begin position="83"/>
        <end position="214"/>
    </location>
</feature>
<keyword evidence="7" id="KW-1185">Reference proteome</keyword>
<keyword evidence="2" id="KW-0813">Transport</keyword>
<dbReference type="InterPro" id="IPR058647">
    <property type="entry name" value="BSH_CzcB-like"/>
</dbReference>
<evidence type="ECO:0000256" key="3">
    <source>
        <dbReference type="SAM" id="Coils"/>
    </source>
</evidence>
<dbReference type="Gene3D" id="2.40.30.170">
    <property type="match status" value="1"/>
</dbReference>
<evidence type="ECO:0000256" key="2">
    <source>
        <dbReference type="ARBA" id="ARBA00022448"/>
    </source>
</evidence>
<dbReference type="PANTHER" id="PTHR30097:SF4">
    <property type="entry name" value="SLR6042 PROTEIN"/>
    <property type="match status" value="1"/>
</dbReference>
<dbReference type="InterPro" id="IPR051909">
    <property type="entry name" value="MFP_Cation_Efflux"/>
</dbReference>
<gene>
    <name evidence="6" type="ORF">ACFSQ6_00705</name>
</gene>
<dbReference type="NCBIfam" id="TIGR01730">
    <property type="entry name" value="RND_mfp"/>
    <property type="match status" value="1"/>
</dbReference>
<protein>
    <submittedName>
        <fullName evidence="6">Efflux RND transporter periplasmic adaptor subunit</fullName>
    </submittedName>
</protein>
<comment type="caution">
    <text evidence="6">The sequence shown here is derived from an EMBL/GenBank/DDBJ whole genome shotgun (WGS) entry which is preliminary data.</text>
</comment>
<keyword evidence="3" id="KW-0175">Coiled coil</keyword>
<feature type="domain" description="CusB-like beta-barrel" evidence="4">
    <location>
        <begin position="218"/>
        <end position="294"/>
    </location>
</feature>
<proteinExistence type="inferred from homology"/>
<feature type="coiled-coil region" evidence="3">
    <location>
        <begin position="112"/>
        <end position="170"/>
    </location>
</feature>
<evidence type="ECO:0000256" key="1">
    <source>
        <dbReference type="ARBA" id="ARBA00009477"/>
    </source>
</evidence>
<dbReference type="Proteomes" id="UP001597418">
    <property type="component" value="Unassembled WGS sequence"/>
</dbReference>
<dbReference type="Gene3D" id="1.20.1600.10">
    <property type="entry name" value="Outer membrane efflux proteins (OEP)"/>
    <property type="match status" value="1"/>
</dbReference>
<evidence type="ECO:0000313" key="6">
    <source>
        <dbReference type="EMBL" id="MFD2741907.1"/>
    </source>
</evidence>
<dbReference type="EMBL" id="JBHUMB010000005">
    <property type="protein sequence ID" value="MFD2741907.1"/>
    <property type="molecule type" value="Genomic_DNA"/>
</dbReference>
<evidence type="ECO:0000259" key="4">
    <source>
        <dbReference type="Pfam" id="PF25954"/>
    </source>
</evidence>
<organism evidence="6 7">
    <name type="scientific">Sphingobacterium populi</name>
    <dbReference type="NCBI Taxonomy" id="1812824"/>
    <lineage>
        <taxon>Bacteria</taxon>
        <taxon>Pseudomonadati</taxon>
        <taxon>Bacteroidota</taxon>
        <taxon>Sphingobacteriia</taxon>
        <taxon>Sphingobacteriales</taxon>
        <taxon>Sphingobacteriaceae</taxon>
        <taxon>Sphingobacterium</taxon>
    </lineage>
</organism>
<comment type="similarity">
    <text evidence="1">Belongs to the membrane fusion protein (MFP) (TC 8.A.1) family.</text>
</comment>
<accession>A0ABW5U8Y2</accession>
<dbReference type="PROSITE" id="PS51257">
    <property type="entry name" value="PROKAR_LIPOPROTEIN"/>
    <property type="match status" value="1"/>
</dbReference>
<dbReference type="RefSeq" id="WP_197464791.1">
    <property type="nucleotide sequence ID" value="NZ_JBHUMB010000005.1"/>
</dbReference>
<dbReference type="Pfam" id="PF25954">
    <property type="entry name" value="Beta-barrel_RND_2"/>
    <property type="match status" value="1"/>
</dbReference>
<evidence type="ECO:0000313" key="7">
    <source>
        <dbReference type="Proteomes" id="UP001597418"/>
    </source>
</evidence>
<name>A0ABW5U8Y2_9SPHI</name>
<dbReference type="InterPro" id="IPR058792">
    <property type="entry name" value="Beta-barrel_RND_2"/>
</dbReference>